<dbReference type="InterPro" id="IPR035919">
    <property type="entry name" value="EAL_sf"/>
</dbReference>
<dbReference type="SUPFAM" id="SSF54631">
    <property type="entry name" value="CBS-domain pair"/>
    <property type="match status" value="1"/>
</dbReference>
<feature type="domain" description="EAL" evidence="2">
    <location>
        <begin position="11"/>
        <end position="263"/>
    </location>
</feature>
<dbReference type="SMART" id="SM00052">
    <property type="entry name" value="EAL"/>
    <property type="match status" value="1"/>
</dbReference>
<gene>
    <name evidence="5" type="ORF">GHK62_27795</name>
</gene>
<evidence type="ECO:0000259" key="2">
    <source>
        <dbReference type="PROSITE" id="PS50883"/>
    </source>
</evidence>
<dbReference type="InterPro" id="IPR050706">
    <property type="entry name" value="Cyclic-di-GMP_PDE-like"/>
</dbReference>
<feature type="domain" description="CBS" evidence="4">
    <location>
        <begin position="281"/>
        <end position="343"/>
    </location>
</feature>
<evidence type="ECO:0000313" key="6">
    <source>
        <dbReference type="Proteomes" id="UP000439983"/>
    </source>
</evidence>
<keyword evidence="1" id="KW-0129">CBS domain</keyword>
<keyword evidence="6" id="KW-1185">Reference proteome</keyword>
<dbReference type="Gene3D" id="3.20.20.450">
    <property type="entry name" value="EAL domain"/>
    <property type="match status" value="1"/>
</dbReference>
<dbReference type="RefSeq" id="WP_153442168.1">
    <property type="nucleotide sequence ID" value="NZ_JACIGA010000003.1"/>
</dbReference>
<dbReference type="InterPro" id="IPR000160">
    <property type="entry name" value="GGDEF_dom"/>
</dbReference>
<dbReference type="GO" id="GO:0071111">
    <property type="term" value="F:cyclic-guanylate-specific phosphodiesterase activity"/>
    <property type="evidence" value="ECO:0007669"/>
    <property type="project" value="InterPro"/>
</dbReference>
<dbReference type="SUPFAM" id="SSF141868">
    <property type="entry name" value="EAL domain-like"/>
    <property type="match status" value="1"/>
</dbReference>
<dbReference type="InterPro" id="IPR001633">
    <property type="entry name" value="EAL_dom"/>
</dbReference>
<evidence type="ECO:0000256" key="1">
    <source>
        <dbReference type="PROSITE-ProRule" id="PRU00703"/>
    </source>
</evidence>
<dbReference type="OrthoDB" id="1673646at2"/>
<dbReference type="PANTHER" id="PTHR33121">
    <property type="entry name" value="CYCLIC DI-GMP PHOSPHODIESTERASE PDEF"/>
    <property type="match status" value="1"/>
</dbReference>
<comment type="caution">
    <text evidence="5">The sequence shown here is derived from an EMBL/GenBank/DDBJ whole genome shotgun (WGS) entry which is preliminary data.</text>
</comment>
<accession>A0A6N7LL75</accession>
<dbReference type="CDD" id="cd01948">
    <property type="entry name" value="EAL"/>
    <property type="match status" value="1"/>
</dbReference>
<proteinExistence type="predicted"/>
<dbReference type="InterPro" id="IPR000644">
    <property type="entry name" value="CBS_dom"/>
</dbReference>
<dbReference type="PROSITE" id="PS50887">
    <property type="entry name" value="GGDEF"/>
    <property type="match status" value="1"/>
</dbReference>
<dbReference type="Gene3D" id="3.30.70.270">
    <property type="match status" value="1"/>
</dbReference>
<dbReference type="SUPFAM" id="SSF55073">
    <property type="entry name" value="Nucleotide cyclase"/>
    <property type="match status" value="1"/>
</dbReference>
<organism evidence="5 6">
    <name type="scientific">Sinorhizobium terangae</name>
    <dbReference type="NCBI Taxonomy" id="110322"/>
    <lineage>
        <taxon>Bacteria</taxon>
        <taxon>Pseudomonadati</taxon>
        <taxon>Pseudomonadota</taxon>
        <taxon>Alphaproteobacteria</taxon>
        <taxon>Hyphomicrobiales</taxon>
        <taxon>Rhizobiaceae</taxon>
        <taxon>Sinorhizobium/Ensifer group</taxon>
        <taxon>Sinorhizobium</taxon>
    </lineage>
</organism>
<dbReference type="CDD" id="cd01949">
    <property type="entry name" value="GGDEF"/>
    <property type="match status" value="1"/>
</dbReference>
<evidence type="ECO:0000313" key="5">
    <source>
        <dbReference type="EMBL" id="MQX18396.1"/>
    </source>
</evidence>
<dbReference type="PROSITE" id="PS51371">
    <property type="entry name" value="CBS"/>
    <property type="match status" value="1"/>
</dbReference>
<dbReference type="PANTHER" id="PTHR33121:SF76">
    <property type="entry name" value="SIGNALING PROTEIN"/>
    <property type="match status" value="1"/>
</dbReference>
<name>A0A6N7LL75_SINTE</name>
<dbReference type="InterPro" id="IPR029787">
    <property type="entry name" value="Nucleotide_cyclase"/>
</dbReference>
<dbReference type="Proteomes" id="UP000439983">
    <property type="component" value="Unassembled WGS sequence"/>
</dbReference>
<dbReference type="Pfam" id="PF00563">
    <property type="entry name" value="EAL"/>
    <property type="match status" value="1"/>
</dbReference>
<dbReference type="InterPro" id="IPR043128">
    <property type="entry name" value="Rev_trsase/Diguanyl_cyclase"/>
</dbReference>
<dbReference type="AlphaFoldDB" id="A0A6N7LL75"/>
<reference evidence="5 6" key="1">
    <citation type="journal article" date="2013" name="Genome Biol.">
        <title>Comparative genomics of the core and accessory genomes of 48 Sinorhizobium strains comprising five genospecies.</title>
        <authorList>
            <person name="Sugawara M."/>
            <person name="Epstein B."/>
            <person name="Badgley B.D."/>
            <person name="Unno T."/>
            <person name="Xu L."/>
            <person name="Reese J."/>
            <person name="Gyaneshwar P."/>
            <person name="Denny R."/>
            <person name="Mudge J."/>
            <person name="Bharti A.K."/>
            <person name="Farmer A.D."/>
            <person name="May G.D."/>
            <person name="Woodward J.E."/>
            <person name="Medigue C."/>
            <person name="Vallenet D."/>
            <person name="Lajus A."/>
            <person name="Rouy Z."/>
            <person name="Martinez-Vaz B."/>
            <person name="Tiffin P."/>
            <person name="Young N.D."/>
            <person name="Sadowsky M.J."/>
        </authorList>
    </citation>
    <scope>NUCLEOTIDE SEQUENCE [LARGE SCALE GENOMIC DNA]</scope>
    <source>
        <strain evidence="5 6">USDA4894</strain>
    </source>
</reference>
<feature type="domain" description="GGDEF" evidence="3">
    <location>
        <begin position="442"/>
        <end position="598"/>
    </location>
</feature>
<evidence type="ECO:0000259" key="3">
    <source>
        <dbReference type="PROSITE" id="PS50887"/>
    </source>
</evidence>
<dbReference type="InterPro" id="IPR046342">
    <property type="entry name" value="CBS_dom_sf"/>
</dbReference>
<evidence type="ECO:0000259" key="4">
    <source>
        <dbReference type="PROSITE" id="PS51371"/>
    </source>
</evidence>
<dbReference type="SMART" id="SM00267">
    <property type="entry name" value="GGDEF"/>
    <property type="match status" value="1"/>
</dbReference>
<sequence>MSVAPTEILSLRRFGDDQIVTLAKLVIENAFQPIVEATTGAVFGYESLMRGFQRLGFASPLELLDKAEEVGQLLPLEHLINSRAVAAFATIPDFSARTLFLNFDSRLVGGEDDIVERLVNHLKRANIAPSSLCFELSERFDSGKMPDFSALVRQLRLAGFKLAIDDFGAGFNGLKLLCDQPVDYVKIDRHFISGIERDPRKRHLVRHTVNTAHVLGTRVIAEGVETEAEFLACRDLGCDLVQGYFIARPTTHLSELQPAYPHLELSGPARRSSATLDSILIRKQIEQLPAVRESDELESVFDLFRLNPRQAFFPVLNANGEPRGILHEYHVKEMIYHPFGRDLLKNRIYQRRISHFVSPAPIADLDTPADEMLKIFAGMDGSDCVILTENMRYAGILSASSLLKIINEKQLKTAQEQNPLTGLPGNRAIRDYVQDAILDGDVTRYFCYCDFDDFKPFNDTYGFQKGDLAITLFAALLRRHFIGEEKFLGHVGGDDFFVGVSGLDEGEIRAVLMRLVDDFRSDVRQLYSPEHQVAGRISGYGRDGGAKDFPLMRCSIAVLVLPEGFVLSDSQTVSKRIAEIKARAKASLDGLVLEQLDGNGYVQPES</sequence>
<protein>
    <submittedName>
        <fullName evidence="5">EAL domain-containing protein</fullName>
    </submittedName>
</protein>
<dbReference type="PROSITE" id="PS50883">
    <property type="entry name" value="EAL"/>
    <property type="match status" value="1"/>
</dbReference>
<dbReference type="Pfam" id="PF00990">
    <property type="entry name" value="GGDEF"/>
    <property type="match status" value="1"/>
</dbReference>
<dbReference type="EMBL" id="WITC01000120">
    <property type="protein sequence ID" value="MQX18396.1"/>
    <property type="molecule type" value="Genomic_DNA"/>
</dbReference>